<keyword evidence="1" id="KW-0812">Transmembrane</keyword>
<feature type="domain" description="Protein FecR C-terminal" evidence="3">
    <location>
        <begin position="279"/>
        <end position="348"/>
    </location>
</feature>
<gene>
    <name evidence="4" type="ORF">EDD80_1163</name>
</gene>
<dbReference type="EMBL" id="SMAD01000016">
    <property type="protein sequence ID" value="TCS84911.1"/>
    <property type="molecule type" value="Genomic_DNA"/>
</dbReference>
<dbReference type="InterPro" id="IPR032508">
    <property type="entry name" value="FecR_C"/>
</dbReference>
<dbReference type="Pfam" id="PF16344">
    <property type="entry name" value="FecR_C"/>
    <property type="match status" value="1"/>
</dbReference>
<reference evidence="4 5" key="1">
    <citation type="submission" date="2019-03" db="EMBL/GenBank/DDBJ databases">
        <title>Genomic Encyclopedia of Type Strains, Phase IV (KMG-IV): sequencing the most valuable type-strain genomes for metagenomic binning, comparative biology and taxonomic classification.</title>
        <authorList>
            <person name="Goeker M."/>
        </authorList>
    </citation>
    <scope>NUCLEOTIDE SEQUENCE [LARGE SCALE GENOMIC DNA]</scope>
    <source>
        <strain evidence="4 5">DSM 21100</strain>
    </source>
</reference>
<sequence length="352" mass="39649">MKRIISPELIRDFLAGKCTAEEAAFVRKWYDSFEQEAEPMSVLSPEERTSLKEMMYNEVMQRLRMHNALPRPTLFSTRRRPVFLGAAAAALLLLIALGVLLDRPVVPAEFSSPGEKNAGEIVQKEEAREVLVENTCKTILRQTLSDGSVVWLKPETWISFPSEFAVDKREVSMSGEAFFEVSPDVSRPFTVYSGDLVTRVLGTSFNIKAFKNGPSAEVSVFTGQVSVSLPSQSDKGGKEELLLVKDEKAVFLQSEKQLKKQPYSTKKQPELNIWKKNTISFNDAPVSQVVKVLNEEFDVSLKVAETDKELNNYILKADFTNQNLPDILQMLEKSLSLTYEMKGKEIILKLDI</sequence>
<dbReference type="Gene3D" id="3.55.50.30">
    <property type="match status" value="1"/>
</dbReference>
<dbReference type="PANTHER" id="PTHR30273:SF2">
    <property type="entry name" value="PROTEIN FECR"/>
    <property type="match status" value="1"/>
</dbReference>
<dbReference type="Gene3D" id="2.60.120.1440">
    <property type="match status" value="1"/>
</dbReference>
<proteinExistence type="predicted"/>
<dbReference type="InterPro" id="IPR006860">
    <property type="entry name" value="FecR"/>
</dbReference>
<feature type="domain" description="FecR protein" evidence="2">
    <location>
        <begin position="141"/>
        <end position="225"/>
    </location>
</feature>
<keyword evidence="1" id="KW-0472">Membrane</keyword>
<dbReference type="Pfam" id="PF04773">
    <property type="entry name" value="FecR"/>
    <property type="match status" value="1"/>
</dbReference>
<keyword evidence="5" id="KW-1185">Reference proteome</keyword>
<protein>
    <submittedName>
        <fullName evidence="4">FecR family protein</fullName>
    </submittedName>
</protein>
<evidence type="ECO:0000313" key="4">
    <source>
        <dbReference type="EMBL" id="TCS84911.1"/>
    </source>
</evidence>
<dbReference type="InterPro" id="IPR012373">
    <property type="entry name" value="Ferrdict_sens_TM"/>
</dbReference>
<evidence type="ECO:0000259" key="3">
    <source>
        <dbReference type="Pfam" id="PF16344"/>
    </source>
</evidence>
<evidence type="ECO:0000256" key="1">
    <source>
        <dbReference type="SAM" id="Phobius"/>
    </source>
</evidence>
<dbReference type="PANTHER" id="PTHR30273">
    <property type="entry name" value="PERIPLASMIC SIGNAL SENSOR AND SIGMA FACTOR ACTIVATOR FECR-RELATED"/>
    <property type="match status" value="1"/>
</dbReference>
<dbReference type="Proteomes" id="UP000295807">
    <property type="component" value="Unassembled WGS sequence"/>
</dbReference>
<keyword evidence="1" id="KW-1133">Transmembrane helix</keyword>
<accession>A0A4R3KLF8</accession>
<comment type="caution">
    <text evidence="4">The sequence shown here is derived from an EMBL/GenBank/DDBJ whole genome shotgun (WGS) entry which is preliminary data.</text>
</comment>
<dbReference type="OrthoDB" id="645173at2"/>
<organism evidence="4 5">
    <name type="scientific">Anseongella ginsenosidimutans</name>
    <dbReference type="NCBI Taxonomy" id="496056"/>
    <lineage>
        <taxon>Bacteria</taxon>
        <taxon>Pseudomonadati</taxon>
        <taxon>Bacteroidota</taxon>
        <taxon>Sphingobacteriia</taxon>
        <taxon>Sphingobacteriales</taxon>
        <taxon>Sphingobacteriaceae</taxon>
        <taxon>Anseongella</taxon>
    </lineage>
</organism>
<dbReference type="GO" id="GO:0016989">
    <property type="term" value="F:sigma factor antagonist activity"/>
    <property type="evidence" value="ECO:0007669"/>
    <property type="project" value="TreeGrafter"/>
</dbReference>
<dbReference type="PIRSF" id="PIRSF018266">
    <property type="entry name" value="FecR"/>
    <property type="match status" value="1"/>
</dbReference>
<evidence type="ECO:0000259" key="2">
    <source>
        <dbReference type="Pfam" id="PF04773"/>
    </source>
</evidence>
<dbReference type="AlphaFoldDB" id="A0A4R3KLF8"/>
<evidence type="ECO:0000313" key="5">
    <source>
        <dbReference type="Proteomes" id="UP000295807"/>
    </source>
</evidence>
<dbReference type="RefSeq" id="WP_132130519.1">
    <property type="nucleotide sequence ID" value="NZ_CP042432.1"/>
</dbReference>
<name>A0A4R3KLF8_9SPHI</name>
<feature type="transmembrane region" description="Helical" evidence="1">
    <location>
        <begin position="81"/>
        <end position="101"/>
    </location>
</feature>